<gene>
    <name evidence="1" type="ORF">NCGR_LOCUS9045</name>
</gene>
<organism evidence="1 2">
    <name type="scientific">Miscanthus lutarioriparius</name>
    <dbReference type="NCBI Taxonomy" id="422564"/>
    <lineage>
        <taxon>Eukaryota</taxon>
        <taxon>Viridiplantae</taxon>
        <taxon>Streptophyta</taxon>
        <taxon>Embryophyta</taxon>
        <taxon>Tracheophyta</taxon>
        <taxon>Spermatophyta</taxon>
        <taxon>Magnoliopsida</taxon>
        <taxon>Liliopsida</taxon>
        <taxon>Poales</taxon>
        <taxon>Poaceae</taxon>
        <taxon>PACMAD clade</taxon>
        <taxon>Panicoideae</taxon>
        <taxon>Andropogonodae</taxon>
        <taxon>Andropogoneae</taxon>
        <taxon>Saccharinae</taxon>
        <taxon>Miscanthus</taxon>
    </lineage>
</organism>
<comment type="caution">
    <text evidence="1">The sequence shown here is derived from an EMBL/GenBank/DDBJ whole genome shotgun (WGS) entry which is preliminary data.</text>
</comment>
<accession>A0A811N0B1</accession>
<reference evidence="1" key="1">
    <citation type="submission" date="2020-10" db="EMBL/GenBank/DDBJ databases">
        <authorList>
            <person name="Han B."/>
            <person name="Lu T."/>
            <person name="Zhao Q."/>
            <person name="Huang X."/>
            <person name="Zhao Y."/>
        </authorList>
    </citation>
    <scope>NUCLEOTIDE SEQUENCE</scope>
</reference>
<proteinExistence type="predicted"/>
<dbReference type="EMBL" id="CAJGYO010000002">
    <property type="protein sequence ID" value="CAD6213526.1"/>
    <property type="molecule type" value="Genomic_DNA"/>
</dbReference>
<evidence type="ECO:0000313" key="2">
    <source>
        <dbReference type="Proteomes" id="UP000604825"/>
    </source>
</evidence>
<sequence>MPSPLPPPRPSLRCHLPLSGIVGCSCVDVDLINLYVPPRGLIRLPGPSTPHFHYSPALEKRLVLSAQGLYGREHSLMLSWLKLRRTEKI</sequence>
<protein>
    <submittedName>
        <fullName evidence="1">Uncharacterized protein</fullName>
    </submittedName>
</protein>
<evidence type="ECO:0000313" key="1">
    <source>
        <dbReference type="EMBL" id="CAD6213526.1"/>
    </source>
</evidence>
<keyword evidence="2" id="KW-1185">Reference proteome</keyword>
<dbReference type="Proteomes" id="UP000604825">
    <property type="component" value="Unassembled WGS sequence"/>
</dbReference>
<name>A0A811N0B1_9POAL</name>
<dbReference type="AlphaFoldDB" id="A0A811N0B1"/>